<accession>A0ABW3EP11</accession>
<proteinExistence type="predicted"/>
<reference evidence="3" key="1">
    <citation type="journal article" date="2019" name="Int. J. Syst. Evol. Microbiol.">
        <title>The Global Catalogue of Microorganisms (GCM) 10K type strain sequencing project: providing services to taxonomists for standard genome sequencing and annotation.</title>
        <authorList>
            <consortium name="The Broad Institute Genomics Platform"/>
            <consortium name="The Broad Institute Genome Sequencing Center for Infectious Disease"/>
            <person name="Wu L."/>
            <person name="Ma J."/>
        </authorList>
    </citation>
    <scope>NUCLEOTIDE SEQUENCE [LARGE SCALE GENOMIC DNA]</scope>
    <source>
        <strain evidence="3">JCM 31202</strain>
    </source>
</reference>
<feature type="transmembrane region" description="Helical" evidence="1">
    <location>
        <begin position="130"/>
        <end position="153"/>
    </location>
</feature>
<name>A0ABW3EP11_9ACTN</name>
<gene>
    <name evidence="2" type="ORF">ACFQ11_15990</name>
</gene>
<evidence type="ECO:0000256" key="1">
    <source>
        <dbReference type="SAM" id="Phobius"/>
    </source>
</evidence>
<keyword evidence="1" id="KW-0812">Transmembrane</keyword>
<keyword evidence="3" id="KW-1185">Reference proteome</keyword>
<dbReference type="EMBL" id="JBHTJA010000027">
    <property type="protein sequence ID" value="MFD0901902.1"/>
    <property type="molecule type" value="Genomic_DNA"/>
</dbReference>
<dbReference type="Proteomes" id="UP001596972">
    <property type="component" value="Unassembled WGS sequence"/>
</dbReference>
<feature type="transmembrane region" description="Helical" evidence="1">
    <location>
        <begin position="20"/>
        <end position="42"/>
    </location>
</feature>
<keyword evidence="1" id="KW-1133">Transmembrane helix</keyword>
<evidence type="ECO:0000313" key="2">
    <source>
        <dbReference type="EMBL" id="MFD0901902.1"/>
    </source>
</evidence>
<dbReference type="RefSeq" id="WP_378299149.1">
    <property type="nucleotide sequence ID" value="NZ_JBHTJA010000027.1"/>
</dbReference>
<comment type="caution">
    <text evidence="2">The sequence shown here is derived from an EMBL/GenBank/DDBJ whole genome shotgun (WGS) entry which is preliminary data.</text>
</comment>
<evidence type="ECO:0000313" key="3">
    <source>
        <dbReference type="Proteomes" id="UP001596972"/>
    </source>
</evidence>
<sequence>MPSLAPEDRAGERASAWSRWQPLPIVFGVFCLIGLGALIYAVDGLRGASALEERGRHATGTVVAAEIERQGREDVRKIEVEFSAADGAGHRFRTSGDTEVGGTVRVLYDPKAPETTATTGSLTEYRWRHFAMLAFGVSFLLVPFLVIGFFVWVGRLPESDAPQS</sequence>
<organism evidence="2 3">
    <name type="scientific">Actinomadura sediminis</name>
    <dbReference type="NCBI Taxonomy" id="1038904"/>
    <lineage>
        <taxon>Bacteria</taxon>
        <taxon>Bacillati</taxon>
        <taxon>Actinomycetota</taxon>
        <taxon>Actinomycetes</taxon>
        <taxon>Streptosporangiales</taxon>
        <taxon>Thermomonosporaceae</taxon>
        <taxon>Actinomadura</taxon>
    </lineage>
</organism>
<protein>
    <submittedName>
        <fullName evidence="2">DUF3592 domain-containing protein</fullName>
    </submittedName>
</protein>
<keyword evidence="1" id="KW-0472">Membrane</keyword>